<organism evidence="1 2">
    <name type="scientific">Orchesella cincta</name>
    <name type="common">Springtail</name>
    <name type="synonym">Podura cincta</name>
    <dbReference type="NCBI Taxonomy" id="48709"/>
    <lineage>
        <taxon>Eukaryota</taxon>
        <taxon>Metazoa</taxon>
        <taxon>Ecdysozoa</taxon>
        <taxon>Arthropoda</taxon>
        <taxon>Hexapoda</taxon>
        <taxon>Collembola</taxon>
        <taxon>Entomobryomorpha</taxon>
        <taxon>Entomobryoidea</taxon>
        <taxon>Orchesellidae</taxon>
        <taxon>Orchesellinae</taxon>
        <taxon>Orchesella</taxon>
    </lineage>
</organism>
<sequence length="31" mass="3505">MLTGETDFGIDLESIQSRTSKLFLPPILILR</sequence>
<reference evidence="1 2" key="1">
    <citation type="journal article" date="2016" name="Genome Biol. Evol.">
        <title>Gene Family Evolution Reflects Adaptation to Soil Environmental Stressors in the Genome of the Collembolan Orchesella cincta.</title>
        <authorList>
            <person name="Faddeeva-Vakhrusheva A."/>
            <person name="Derks M.F."/>
            <person name="Anvar S.Y."/>
            <person name="Agamennone V."/>
            <person name="Suring W."/>
            <person name="Smit S."/>
            <person name="van Straalen N.M."/>
            <person name="Roelofs D."/>
        </authorList>
    </citation>
    <scope>NUCLEOTIDE SEQUENCE [LARGE SCALE GENOMIC DNA]</scope>
    <source>
        <tissue evidence="1">Mixed pool</tissue>
    </source>
</reference>
<evidence type="ECO:0000313" key="1">
    <source>
        <dbReference type="EMBL" id="ODN00383.1"/>
    </source>
</evidence>
<dbReference type="EMBL" id="LJIJ01000210">
    <property type="protein sequence ID" value="ODN00383.1"/>
    <property type="molecule type" value="Genomic_DNA"/>
</dbReference>
<dbReference type="Proteomes" id="UP000094527">
    <property type="component" value="Unassembled WGS sequence"/>
</dbReference>
<keyword evidence="2" id="KW-1185">Reference proteome</keyword>
<proteinExistence type="predicted"/>
<evidence type="ECO:0000313" key="2">
    <source>
        <dbReference type="Proteomes" id="UP000094527"/>
    </source>
</evidence>
<dbReference type="AlphaFoldDB" id="A0A1D2N536"/>
<accession>A0A1D2N536</accession>
<comment type="caution">
    <text evidence="1">The sequence shown here is derived from an EMBL/GenBank/DDBJ whole genome shotgun (WGS) entry which is preliminary data.</text>
</comment>
<protein>
    <submittedName>
        <fullName evidence="1">Uncharacterized protein</fullName>
    </submittedName>
</protein>
<name>A0A1D2N536_ORCCI</name>
<gene>
    <name evidence="1" type="ORF">Ocin01_06298</name>
</gene>